<dbReference type="CDD" id="cd00397">
    <property type="entry name" value="DNA_BRE_C"/>
    <property type="match status" value="1"/>
</dbReference>
<proteinExistence type="predicted"/>
<evidence type="ECO:0000256" key="1">
    <source>
        <dbReference type="ARBA" id="ARBA00023172"/>
    </source>
</evidence>
<reference evidence="4 5" key="1">
    <citation type="journal article" date="2019" name="Int. J. Syst. Evol. Microbiol.">
        <title>The Global Catalogue of Microorganisms (GCM) 10K type strain sequencing project: providing services to taxonomists for standard genome sequencing and annotation.</title>
        <authorList>
            <consortium name="The Broad Institute Genomics Platform"/>
            <consortium name="The Broad Institute Genome Sequencing Center for Infectious Disease"/>
            <person name="Wu L."/>
            <person name="Ma J."/>
        </authorList>
    </citation>
    <scope>NUCLEOTIDE SEQUENCE [LARGE SCALE GENOMIC DNA]</scope>
    <source>
        <strain evidence="4 5">JCM 19585</strain>
    </source>
</reference>
<dbReference type="PROSITE" id="PS51898">
    <property type="entry name" value="TYR_RECOMBINASE"/>
    <property type="match status" value="1"/>
</dbReference>
<dbReference type="AlphaFoldDB" id="A0A830ESU3"/>
<dbReference type="GO" id="GO:0003677">
    <property type="term" value="F:DNA binding"/>
    <property type="evidence" value="ECO:0007669"/>
    <property type="project" value="InterPro"/>
</dbReference>
<organism evidence="4 5">
    <name type="scientific">Halarchaeum grantii</name>
    <dbReference type="NCBI Taxonomy" id="1193105"/>
    <lineage>
        <taxon>Archaea</taxon>
        <taxon>Methanobacteriati</taxon>
        <taxon>Methanobacteriota</taxon>
        <taxon>Stenosarchaea group</taxon>
        <taxon>Halobacteria</taxon>
        <taxon>Halobacteriales</taxon>
        <taxon>Halobacteriaceae</taxon>
    </lineage>
</organism>
<feature type="region of interest" description="Disordered" evidence="2">
    <location>
        <begin position="220"/>
        <end position="243"/>
    </location>
</feature>
<dbReference type="GO" id="GO:0015074">
    <property type="term" value="P:DNA integration"/>
    <property type="evidence" value="ECO:0007669"/>
    <property type="project" value="InterPro"/>
</dbReference>
<dbReference type="EMBL" id="BMPF01000001">
    <property type="protein sequence ID" value="GGL21565.1"/>
    <property type="molecule type" value="Genomic_DNA"/>
</dbReference>
<keyword evidence="5" id="KW-1185">Reference proteome</keyword>
<keyword evidence="1" id="KW-0233">DNA recombination</keyword>
<sequence>MGPRNHLLPGLQYEPPRLPHPRGARESPRSRLRVRAIPKYNNLAPAERDRWKQYLAQRFEKPKSDVAPADWERANGWKIPSLVWTSLDAGLRPVEVEWATASWIDTDNEVLRIPKEDSSKNRDHWVVGLSSRTADALSKWLDERDAYPAYDDTDAVWLTRKSNRYQTSSLRYLLQRLCEIADIDTTHRSMSWYAIRHSVGTYMTREEDLAAAQAQLRHKSSETTMKYDQAPVEDRQDALDRMG</sequence>
<feature type="domain" description="Tyr recombinase" evidence="3">
    <location>
        <begin position="50"/>
        <end position="241"/>
    </location>
</feature>
<dbReference type="InterPro" id="IPR002104">
    <property type="entry name" value="Integrase_catalytic"/>
</dbReference>
<comment type="caution">
    <text evidence="4">The sequence shown here is derived from an EMBL/GenBank/DDBJ whole genome shotgun (WGS) entry which is preliminary data.</text>
</comment>
<dbReference type="GO" id="GO:0006310">
    <property type="term" value="P:DNA recombination"/>
    <property type="evidence" value="ECO:0007669"/>
    <property type="project" value="UniProtKB-KW"/>
</dbReference>
<feature type="region of interest" description="Disordered" evidence="2">
    <location>
        <begin position="1"/>
        <end position="30"/>
    </location>
</feature>
<name>A0A830ESU3_9EURY</name>
<evidence type="ECO:0000313" key="4">
    <source>
        <dbReference type="EMBL" id="GGL21565.1"/>
    </source>
</evidence>
<protein>
    <recommendedName>
        <fullName evidence="3">Tyr recombinase domain-containing protein</fullName>
    </recommendedName>
</protein>
<dbReference type="InterPro" id="IPR013762">
    <property type="entry name" value="Integrase-like_cat_sf"/>
</dbReference>
<accession>A0A830ESU3</accession>
<dbReference type="Gene3D" id="1.10.443.10">
    <property type="entry name" value="Intergrase catalytic core"/>
    <property type="match status" value="1"/>
</dbReference>
<evidence type="ECO:0000313" key="5">
    <source>
        <dbReference type="Proteomes" id="UP000628840"/>
    </source>
</evidence>
<dbReference type="SUPFAM" id="SSF56349">
    <property type="entry name" value="DNA breaking-rejoining enzymes"/>
    <property type="match status" value="1"/>
</dbReference>
<feature type="compositionally biased region" description="Basic and acidic residues" evidence="2">
    <location>
        <begin position="232"/>
        <end position="243"/>
    </location>
</feature>
<dbReference type="Proteomes" id="UP000628840">
    <property type="component" value="Unassembled WGS sequence"/>
</dbReference>
<evidence type="ECO:0000259" key="3">
    <source>
        <dbReference type="PROSITE" id="PS51898"/>
    </source>
</evidence>
<dbReference type="Pfam" id="PF00589">
    <property type="entry name" value="Phage_integrase"/>
    <property type="match status" value="1"/>
</dbReference>
<gene>
    <name evidence="4" type="ORF">GCM10009037_01080</name>
</gene>
<evidence type="ECO:0000256" key="2">
    <source>
        <dbReference type="SAM" id="MobiDB-lite"/>
    </source>
</evidence>
<dbReference type="InterPro" id="IPR011010">
    <property type="entry name" value="DNA_brk_join_enz"/>
</dbReference>